<evidence type="ECO:0000313" key="3">
    <source>
        <dbReference type="Proteomes" id="UP000179129"/>
    </source>
</evidence>
<feature type="transmembrane region" description="Helical" evidence="1">
    <location>
        <begin position="6"/>
        <end position="29"/>
    </location>
</feature>
<keyword evidence="1" id="KW-0812">Transmembrane</keyword>
<accession>A0A1F5YLS9</accession>
<feature type="transmembrane region" description="Helical" evidence="1">
    <location>
        <begin position="146"/>
        <end position="165"/>
    </location>
</feature>
<feature type="transmembrane region" description="Helical" evidence="1">
    <location>
        <begin position="50"/>
        <end position="71"/>
    </location>
</feature>
<organism evidence="2 3">
    <name type="scientific">Candidatus Glassbacteria bacterium RIFCSPLOWO2_12_FULL_58_11</name>
    <dbReference type="NCBI Taxonomy" id="1817867"/>
    <lineage>
        <taxon>Bacteria</taxon>
        <taxon>Candidatus Glassiibacteriota</taxon>
    </lineage>
</organism>
<evidence type="ECO:0000256" key="1">
    <source>
        <dbReference type="SAM" id="Phobius"/>
    </source>
</evidence>
<name>A0A1F5YLS9_9BACT</name>
<gene>
    <name evidence="2" type="ORF">A3F83_13910</name>
</gene>
<dbReference type="STRING" id="1817867.A3F83_13910"/>
<dbReference type="Proteomes" id="UP000179129">
    <property type="component" value="Unassembled WGS sequence"/>
</dbReference>
<proteinExistence type="predicted"/>
<reference evidence="2 3" key="1">
    <citation type="journal article" date="2016" name="Nat. Commun.">
        <title>Thousands of microbial genomes shed light on interconnected biogeochemical processes in an aquifer system.</title>
        <authorList>
            <person name="Anantharaman K."/>
            <person name="Brown C.T."/>
            <person name="Hug L.A."/>
            <person name="Sharon I."/>
            <person name="Castelle C.J."/>
            <person name="Probst A.J."/>
            <person name="Thomas B.C."/>
            <person name="Singh A."/>
            <person name="Wilkins M.J."/>
            <person name="Karaoz U."/>
            <person name="Brodie E.L."/>
            <person name="Williams K.H."/>
            <person name="Hubbard S.S."/>
            <person name="Banfield J.F."/>
        </authorList>
    </citation>
    <scope>NUCLEOTIDE SEQUENCE [LARGE SCALE GENOMIC DNA]</scope>
</reference>
<sequence>MGQGYSVVVGMTIAYTVSFFGLLLAYIVYQRNHNQDDLWRARPIGVSFFSAVYGYILPLLLLANAVLTLLIKSFKGWDFNRFIWTDSALVWPIAAGILMFWLIGKLFWRMKKGGYAAALAISLGVSLVLIYAAVTGMSRGDSDLYRLGSVITGLIWHLSWMSYFLRLDIRGLFLTRETLA</sequence>
<feature type="transmembrane region" description="Helical" evidence="1">
    <location>
        <begin position="83"/>
        <end position="103"/>
    </location>
</feature>
<dbReference type="EMBL" id="MFIX01000224">
    <property type="protein sequence ID" value="OGG01106.1"/>
    <property type="molecule type" value="Genomic_DNA"/>
</dbReference>
<keyword evidence="1" id="KW-0472">Membrane</keyword>
<protein>
    <submittedName>
        <fullName evidence="2">Uncharacterized protein</fullName>
    </submittedName>
</protein>
<dbReference type="AlphaFoldDB" id="A0A1F5YLS9"/>
<keyword evidence="1" id="KW-1133">Transmembrane helix</keyword>
<feature type="transmembrane region" description="Helical" evidence="1">
    <location>
        <begin position="115"/>
        <end position="134"/>
    </location>
</feature>
<comment type="caution">
    <text evidence="2">The sequence shown here is derived from an EMBL/GenBank/DDBJ whole genome shotgun (WGS) entry which is preliminary data.</text>
</comment>
<evidence type="ECO:0000313" key="2">
    <source>
        <dbReference type="EMBL" id="OGG01106.1"/>
    </source>
</evidence>